<dbReference type="InterPro" id="IPR000836">
    <property type="entry name" value="PRTase_dom"/>
</dbReference>
<dbReference type="Gene3D" id="3.40.50.2020">
    <property type="match status" value="1"/>
</dbReference>
<keyword evidence="3" id="KW-1185">Reference proteome</keyword>
<accession>A0A1I6TDP0</accession>
<dbReference type="InterPro" id="IPR050137">
    <property type="entry name" value="PyrR_bifunctional"/>
</dbReference>
<keyword evidence="2" id="KW-0328">Glycosyltransferase</keyword>
<evidence type="ECO:0000313" key="3">
    <source>
        <dbReference type="Proteomes" id="UP000198785"/>
    </source>
</evidence>
<dbReference type="RefSeq" id="WP_093365555.1">
    <property type="nucleotide sequence ID" value="NZ_FOZZ01000006.1"/>
</dbReference>
<feature type="domain" description="Phosphoribosyltransferase" evidence="1">
    <location>
        <begin position="8"/>
        <end position="157"/>
    </location>
</feature>
<dbReference type="PANTHER" id="PTHR11608:SF0">
    <property type="entry name" value="BIFUNCTIONAL PROTEIN PYRR"/>
    <property type="match status" value="1"/>
</dbReference>
<dbReference type="EMBL" id="FOZZ01000006">
    <property type="protein sequence ID" value="SFS87238.1"/>
    <property type="molecule type" value="Genomic_DNA"/>
</dbReference>
<dbReference type="PANTHER" id="PTHR11608">
    <property type="entry name" value="BIFUNCTIONAL PROTEIN PYRR"/>
    <property type="match status" value="1"/>
</dbReference>
<evidence type="ECO:0000259" key="1">
    <source>
        <dbReference type="Pfam" id="PF00156"/>
    </source>
</evidence>
<sequence>MPHKRTLILDKNQIHQKSVRIAYQILEDNFEEASMVLVGIADRGYVFAKRLQKILQEIAPDKSFELIKVTIEKTKRSLEASTDLPIETAKDKVIILVDDVLNSGRTLAYGLGMFLNIPLKKMRTAVLIDRSHHQFPLYSDYYGLKLSTILKEHVEVELEEFDKKEDAAWLS</sequence>
<dbReference type="Proteomes" id="UP000198785">
    <property type="component" value="Unassembled WGS sequence"/>
</dbReference>
<reference evidence="2 3" key="1">
    <citation type="submission" date="2016-10" db="EMBL/GenBank/DDBJ databases">
        <authorList>
            <person name="de Groot N.N."/>
        </authorList>
    </citation>
    <scope>NUCLEOTIDE SEQUENCE [LARGE SCALE GENOMIC DNA]</scope>
    <source>
        <strain evidence="2 3">DSM 22789</strain>
    </source>
</reference>
<dbReference type="SUPFAM" id="SSF53271">
    <property type="entry name" value="PRTase-like"/>
    <property type="match status" value="1"/>
</dbReference>
<dbReference type="GO" id="GO:0016757">
    <property type="term" value="F:glycosyltransferase activity"/>
    <property type="evidence" value="ECO:0007669"/>
    <property type="project" value="UniProtKB-KW"/>
</dbReference>
<organism evidence="2 3">
    <name type="scientific">Sphingobacterium wenxiniae</name>
    <dbReference type="NCBI Taxonomy" id="683125"/>
    <lineage>
        <taxon>Bacteria</taxon>
        <taxon>Pseudomonadati</taxon>
        <taxon>Bacteroidota</taxon>
        <taxon>Sphingobacteriia</taxon>
        <taxon>Sphingobacteriales</taxon>
        <taxon>Sphingobacteriaceae</taxon>
        <taxon>Sphingobacterium</taxon>
    </lineage>
</organism>
<dbReference type="OrthoDB" id="664757at2"/>
<dbReference type="CDD" id="cd06223">
    <property type="entry name" value="PRTases_typeI"/>
    <property type="match status" value="1"/>
</dbReference>
<gene>
    <name evidence="2" type="ORF">SAMN05660206_10681</name>
</gene>
<proteinExistence type="predicted"/>
<evidence type="ECO:0000313" key="2">
    <source>
        <dbReference type="EMBL" id="SFS87238.1"/>
    </source>
</evidence>
<dbReference type="AlphaFoldDB" id="A0A1I6TDP0"/>
<name>A0A1I6TDP0_9SPHI</name>
<dbReference type="STRING" id="683125.SAMN05660206_10681"/>
<protein>
    <submittedName>
        <fullName evidence="2">Pyrimidine operon attenuation protein / uracil phosphoribosyltransferase</fullName>
    </submittedName>
</protein>
<keyword evidence="2" id="KW-0808">Transferase</keyword>
<dbReference type="InterPro" id="IPR029057">
    <property type="entry name" value="PRTase-like"/>
</dbReference>
<dbReference type="Pfam" id="PF00156">
    <property type="entry name" value="Pribosyltran"/>
    <property type="match status" value="1"/>
</dbReference>